<accession>A0ACB8QQQ2</accession>
<reference evidence="1" key="2">
    <citation type="journal article" date="2022" name="New Phytol.">
        <title>Evolutionary transition to the ectomycorrhizal habit in the genomes of a hyperdiverse lineage of mushroom-forming fungi.</title>
        <authorList>
            <person name="Looney B."/>
            <person name="Miyauchi S."/>
            <person name="Morin E."/>
            <person name="Drula E."/>
            <person name="Courty P.E."/>
            <person name="Kohler A."/>
            <person name="Kuo A."/>
            <person name="LaButti K."/>
            <person name="Pangilinan J."/>
            <person name="Lipzen A."/>
            <person name="Riley R."/>
            <person name="Andreopoulos W."/>
            <person name="He G."/>
            <person name="Johnson J."/>
            <person name="Nolan M."/>
            <person name="Tritt A."/>
            <person name="Barry K.W."/>
            <person name="Grigoriev I.V."/>
            <person name="Nagy L.G."/>
            <person name="Hibbett D."/>
            <person name="Henrissat B."/>
            <person name="Matheny P.B."/>
            <person name="Labbe J."/>
            <person name="Martin F.M."/>
        </authorList>
    </citation>
    <scope>NUCLEOTIDE SEQUENCE</scope>
    <source>
        <strain evidence="1">EC-137</strain>
    </source>
</reference>
<dbReference type="EMBL" id="MU273508">
    <property type="protein sequence ID" value="KAI0034008.1"/>
    <property type="molecule type" value="Genomic_DNA"/>
</dbReference>
<sequence length="543" mass="58552">MASALDSVSLRAELKNFEREFKQKHGHPPSRDEIKEAGFADRYKLYQQVKSIESSQKLPAAFPLPNQSRSATPPRSVRRKPQPSASIVPKSRAVKTETVTTSNPFSPVKDKQKHRQSITAHVSADTLPNPFSTPRKPKYPSHPSPSQRSPDLDSFPPLPSTSTPGTSRPTQGPANPVSRARKRLRGEQVSPSPVKEKRQRTQPQPVVPFPSIAALTSQDSDDSSTEPPDADGSFVADSPMKPPPKEGGTFQLLFEDGVGSSSSTLSMRPRVQSRVKTKSAIAGIFPSSQRARSPSLSSDDDDLPAPTKAEIRPPKTLNGNFKGIHLRLGNGSKIGQTSVFTVVGSSSNAAMSTKGDSRKRRLSAPDTGSQPQNGDDDYQLLPPSPRATGPTTSKSKYKSKPRKKPKVGTDARDADEGASSDGGGQIPLREFTFAPSKDDDSGDIDPVPIFRPSQGIPPPDLDDDEGEFEVDIHEELQNTLSLDTADPRQDNASLALGVLRGVRTQHYDGAKGGDVWDVGELSEGAGGDEDWEGEPLPWEVGEM</sequence>
<proteinExistence type="predicted"/>
<evidence type="ECO:0000313" key="2">
    <source>
        <dbReference type="Proteomes" id="UP000814128"/>
    </source>
</evidence>
<evidence type="ECO:0000313" key="1">
    <source>
        <dbReference type="EMBL" id="KAI0034008.1"/>
    </source>
</evidence>
<keyword evidence="2" id="KW-1185">Reference proteome</keyword>
<organism evidence="1 2">
    <name type="scientific">Vararia minispora EC-137</name>
    <dbReference type="NCBI Taxonomy" id="1314806"/>
    <lineage>
        <taxon>Eukaryota</taxon>
        <taxon>Fungi</taxon>
        <taxon>Dikarya</taxon>
        <taxon>Basidiomycota</taxon>
        <taxon>Agaricomycotina</taxon>
        <taxon>Agaricomycetes</taxon>
        <taxon>Russulales</taxon>
        <taxon>Lachnocladiaceae</taxon>
        <taxon>Vararia</taxon>
    </lineage>
</organism>
<comment type="caution">
    <text evidence="1">The sequence shown here is derived from an EMBL/GenBank/DDBJ whole genome shotgun (WGS) entry which is preliminary data.</text>
</comment>
<reference evidence="1" key="1">
    <citation type="submission" date="2021-02" db="EMBL/GenBank/DDBJ databases">
        <authorList>
            <consortium name="DOE Joint Genome Institute"/>
            <person name="Ahrendt S."/>
            <person name="Looney B.P."/>
            <person name="Miyauchi S."/>
            <person name="Morin E."/>
            <person name="Drula E."/>
            <person name="Courty P.E."/>
            <person name="Chicoki N."/>
            <person name="Fauchery L."/>
            <person name="Kohler A."/>
            <person name="Kuo A."/>
            <person name="Labutti K."/>
            <person name="Pangilinan J."/>
            <person name="Lipzen A."/>
            <person name="Riley R."/>
            <person name="Andreopoulos W."/>
            <person name="He G."/>
            <person name="Johnson J."/>
            <person name="Barry K.W."/>
            <person name="Grigoriev I.V."/>
            <person name="Nagy L."/>
            <person name="Hibbett D."/>
            <person name="Henrissat B."/>
            <person name="Matheny P.B."/>
            <person name="Labbe J."/>
            <person name="Martin F."/>
        </authorList>
    </citation>
    <scope>NUCLEOTIDE SEQUENCE</scope>
    <source>
        <strain evidence="1">EC-137</strain>
    </source>
</reference>
<name>A0ACB8QQQ2_9AGAM</name>
<gene>
    <name evidence="1" type="ORF">K488DRAFT_84447</name>
</gene>
<protein>
    <submittedName>
        <fullName evidence="1">Uncharacterized protein</fullName>
    </submittedName>
</protein>
<dbReference type="Proteomes" id="UP000814128">
    <property type="component" value="Unassembled WGS sequence"/>
</dbReference>